<dbReference type="AlphaFoldDB" id="A0A7J9P7N1"/>
<dbReference type="Proteomes" id="UP000722095">
    <property type="component" value="Unassembled WGS sequence"/>
</dbReference>
<gene>
    <name evidence="3" type="ORF">HNP85_000071</name>
    <name evidence="2" type="ORF">HNP93_001417</name>
    <name evidence="4" type="ORF">J2745_001576</name>
</gene>
<accession>A0A7J9P7N1</accession>
<keyword evidence="1" id="KW-1133">Transmembrane helix</keyword>
<dbReference type="Proteomes" id="UP000742560">
    <property type="component" value="Unassembled WGS sequence"/>
</dbReference>
<comment type="caution">
    <text evidence="2">The sequence shown here is derived from an EMBL/GenBank/DDBJ whole genome shotgun (WGS) entry which is preliminary data.</text>
</comment>
<proteinExistence type="predicted"/>
<dbReference type="EMBL" id="JAFBBC010000001">
    <property type="protein sequence ID" value="MBM7408399.1"/>
    <property type="molecule type" value="Genomic_DNA"/>
</dbReference>
<keyword evidence="1" id="KW-0812">Transmembrane</keyword>
<evidence type="ECO:0000313" key="2">
    <source>
        <dbReference type="EMBL" id="MBA2858716.1"/>
    </source>
</evidence>
<evidence type="ECO:0000313" key="5">
    <source>
        <dbReference type="Proteomes" id="UP000558015"/>
    </source>
</evidence>
<evidence type="ECO:0000313" key="4">
    <source>
        <dbReference type="EMBL" id="MBP2220069.1"/>
    </source>
</evidence>
<name>A0A7J9P7N1_METMI</name>
<dbReference type="Proteomes" id="UP000558015">
    <property type="component" value="Unassembled WGS sequence"/>
</dbReference>
<dbReference type="EMBL" id="JACDUN010000001">
    <property type="protein sequence ID" value="MBA2858716.1"/>
    <property type="molecule type" value="Genomic_DNA"/>
</dbReference>
<dbReference type="RefSeq" id="WP_181493578.1">
    <property type="nucleotide sequence ID" value="NZ_JACDUN010000001.1"/>
</dbReference>
<reference evidence="2 5" key="1">
    <citation type="submission" date="2020-07" db="EMBL/GenBank/DDBJ databases">
        <title>Genomic Encyclopedia of Type Strains, Phase IV (KMG-V): Genome sequencing to study the core and pangenomes of soil and plant-associated prokaryotes.</title>
        <authorList>
            <person name="Whitman W."/>
        </authorList>
    </citation>
    <scope>NUCLEOTIDE SEQUENCE [LARGE SCALE GENOMIC DNA]</scope>
    <source>
        <strain evidence="2 5">C12</strain>
        <strain evidence="3">RC</strain>
    </source>
</reference>
<evidence type="ECO:0000313" key="3">
    <source>
        <dbReference type="EMBL" id="MBM7408399.1"/>
    </source>
</evidence>
<dbReference type="EMBL" id="JAGINF010000006">
    <property type="protein sequence ID" value="MBP2220069.1"/>
    <property type="molecule type" value="Genomic_DNA"/>
</dbReference>
<sequence>MKLKTKQIISGASIVLFDIFAAILMYINLYLRGEIIRPFLEINKETLTDTKMEILANIIMSSINDGIVSTLYIAVFAAAVTLFGVLYTLNIKE</sequence>
<reference evidence="4" key="2">
    <citation type="submission" date="2021-03" db="EMBL/GenBank/DDBJ databases">
        <title>Genomic Encyclopedia of Type Strains, Phase IV (KMG-IV): sequencing the most valuable type-strain genomes for metagenomic binning, comparative biology and taxonomic classification.</title>
        <authorList>
            <person name="Goeker M."/>
        </authorList>
    </citation>
    <scope>NUCLEOTIDE SEQUENCE</scope>
    <source>
        <strain evidence="4">DSM 2771</strain>
    </source>
</reference>
<keyword evidence="1" id="KW-0472">Membrane</keyword>
<feature type="transmembrane region" description="Helical" evidence="1">
    <location>
        <begin position="70"/>
        <end position="89"/>
    </location>
</feature>
<protein>
    <submittedName>
        <fullName evidence="2">ABC-type multidrug transport system permease subunit</fullName>
    </submittedName>
</protein>
<feature type="transmembrane region" description="Helical" evidence="1">
    <location>
        <begin position="12"/>
        <end position="31"/>
    </location>
</feature>
<organism evidence="2 5">
    <name type="scientific">Methanococcus maripaludis</name>
    <name type="common">Methanococcus deltae</name>
    <dbReference type="NCBI Taxonomy" id="39152"/>
    <lineage>
        <taxon>Archaea</taxon>
        <taxon>Methanobacteriati</taxon>
        <taxon>Methanobacteriota</taxon>
        <taxon>Methanomada group</taxon>
        <taxon>Methanococci</taxon>
        <taxon>Methanococcales</taxon>
        <taxon>Methanococcaceae</taxon>
        <taxon>Methanococcus</taxon>
    </lineage>
</organism>
<evidence type="ECO:0000256" key="1">
    <source>
        <dbReference type="SAM" id="Phobius"/>
    </source>
</evidence>